<dbReference type="InterPro" id="IPR008926">
    <property type="entry name" value="RNR_R1-su_N"/>
</dbReference>
<accession>A0A4P8MZN5</accession>
<evidence type="ECO:0000256" key="2">
    <source>
        <dbReference type="ARBA" id="ARBA00012274"/>
    </source>
</evidence>
<dbReference type="EC" id="1.17.4.1" evidence="2 6"/>
<organism evidence="8 9">
    <name type="scientific">Rheinheimera phage Barba8S</name>
    <dbReference type="NCBI Taxonomy" id="2849600"/>
    <lineage>
        <taxon>Viruses</taxon>
        <taxon>Duplodnaviria</taxon>
        <taxon>Heunggongvirae</taxon>
        <taxon>Uroviricota</taxon>
        <taxon>Caudoviricetes</taxon>
        <taxon>Barbavirus</taxon>
        <taxon>Barbavirus barba8S</taxon>
    </lineage>
</organism>
<dbReference type="UniPathway" id="UPA00326"/>
<dbReference type="SMART" id="SM00306">
    <property type="entry name" value="HintN"/>
    <property type="match status" value="1"/>
</dbReference>
<dbReference type="CDD" id="cd00081">
    <property type="entry name" value="Hint"/>
    <property type="match status" value="1"/>
</dbReference>
<dbReference type="EMBL" id="MK719714">
    <property type="protein sequence ID" value="QCQ59633.1"/>
    <property type="molecule type" value="Genomic_DNA"/>
</dbReference>
<dbReference type="PROSITE" id="PS50817">
    <property type="entry name" value="INTEIN_N_TER"/>
    <property type="match status" value="1"/>
</dbReference>
<dbReference type="InterPro" id="IPR006141">
    <property type="entry name" value="Intein_N"/>
</dbReference>
<dbReference type="Gene3D" id="3.10.28.10">
    <property type="entry name" value="Homing endonucleases"/>
    <property type="match status" value="1"/>
</dbReference>
<proteinExistence type="inferred from homology"/>
<dbReference type="InterPro" id="IPR013509">
    <property type="entry name" value="RNR_lsu_N"/>
</dbReference>
<keyword evidence="9" id="KW-1185">Reference proteome</keyword>
<dbReference type="SUPFAM" id="SSF51294">
    <property type="entry name" value="Hedgehog/intein (Hint) domain"/>
    <property type="match status" value="1"/>
</dbReference>
<sequence length="950" mass="106725">MVAKDYSPVQEYLGIIIDYSRDKFIPEQGLALLTGKGFYKKSHETSPQEGFARAATCFSFGDYDFAQRIYDYASKGWFTFASPVLSNAVNVEWPSFDKENFEYASEWLQENVEPDGMPISCFLSYIPDTKEGLVEARSEAAWLSMMGGGVGVYASNRSPDEKSTGVMAHLRGYDADTLSYKQTATRRGSMAAYLDIDHPEIAAFMQMRNPVGGDSNKKCFNLNNAVNITDKFMMSVINGEDYELIDPKHGATGRFLNAREVWEELMNIRYETGEPYIMFKDTVNRNIPNWITHPLYSVSQSNLCVAPETKILTTNGYEVISELEGEKVTVWNGQEWSDTVVVKTGENQKLLSIKTNAGFELTCTPYHKFYIACRHPTSGNRWVVEKRANELKAGDKLIKCDFPVIEGNESLLHPYANGFYSGDGCLTKQGKRIYLYGDKRELKRYLGDIFHNWSVQDNLDREYGHSHLLKDKFFVPSSDYDVESRIKWFEGLCDSDGTIARNGQTQSIQVGSVEQGFLQEVQMMLQTLGVSSKVTASTEAGERLMTLNDGSGELGMFYCKQAYRLLIGQTGINNLHVLGFNPKRLVITDHKPNRESTQFVKITEVVDDGRYDDTYCFTESKRGMGVFNGILTGQCSEITLRTTDKRTAVCCLSSINLEKYEEWKDTTIVQDLVRLLDNVLEYFIRLAPPHLKRAVHSASKERAIGLGTLGWHSFLQSKDIAFETGGFNSAIQWTHRLYGAIKERAVEASKQLAKERGECDDCYGSGMRNSHLLAIAPNASSSSMVGTSPSIEPWAANAFNAQGRAGSFLIKNKYLEKVLDAYGKNTPEVWKDIIVNEGSVQHLDWLDNEAKKVFKTATEINPSWIVELAAARQKYVCQSQSLNIFVPNDITLQEMVDIHIKGWLSGVKTFYYCRSKPATRANLGTGGDKPLNSVPVRAKIEFNECLSCEG</sequence>
<keyword evidence="4" id="KW-0651">Protein splicing</keyword>
<dbReference type="Proteomes" id="UP000301498">
    <property type="component" value="Segment"/>
</dbReference>
<dbReference type="GO" id="GO:0004519">
    <property type="term" value="F:endonuclease activity"/>
    <property type="evidence" value="ECO:0007669"/>
    <property type="project" value="InterPro"/>
</dbReference>
<dbReference type="InterPro" id="IPR027434">
    <property type="entry name" value="Homing_endonucl"/>
</dbReference>
<evidence type="ECO:0000256" key="3">
    <source>
        <dbReference type="ARBA" id="ARBA00022813"/>
    </source>
</evidence>
<dbReference type="NCBIfam" id="TIGR01445">
    <property type="entry name" value="intein_Nterm"/>
    <property type="match status" value="1"/>
</dbReference>
<comment type="similarity">
    <text evidence="1 6">Belongs to the ribonucleoside diphosphate reductase large chain family.</text>
</comment>
<dbReference type="InterPro" id="IPR039718">
    <property type="entry name" value="Rrm1"/>
</dbReference>
<evidence type="ECO:0000256" key="1">
    <source>
        <dbReference type="ARBA" id="ARBA00010406"/>
    </source>
</evidence>
<evidence type="ECO:0000256" key="4">
    <source>
        <dbReference type="ARBA" id="ARBA00023000"/>
    </source>
</evidence>
<dbReference type="InterPro" id="IPR006142">
    <property type="entry name" value="INTEIN"/>
</dbReference>
<reference evidence="8 9" key="1">
    <citation type="submission" date="2019-03" db="EMBL/GenBank/DDBJ databases">
        <title>Genomic and seasonal variations among aquatic phages infecting the Baltic Sea Gammaproteobacteria Rheinheimera sp. bal341.</title>
        <authorList>
            <person name="Nilsson E."/>
            <person name="Li K."/>
            <person name="Fridlund J."/>
            <person name="Sulcius S."/>
            <person name="Bunse C."/>
            <person name="Karlsson C.M.G."/>
            <person name="Lindh M."/>
            <person name="Lundin D."/>
            <person name="Pinhassi J."/>
            <person name="Holmfeldt K."/>
        </authorList>
    </citation>
    <scope>NUCLEOTIDE SEQUENCE [LARGE SCALE GENOMIC DNA]</scope>
</reference>
<dbReference type="PANTHER" id="PTHR11573">
    <property type="entry name" value="RIBONUCLEOSIDE-DIPHOSPHATE REDUCTASE LARGE CHAIN"/>
    <property type="match status" value="1"/>
</dbReference>
<dbReference type="PANTHER" id="PTHR11573:SF6">
    <property type="entry name" value="RIBONUCLEOSIDE-DIPHOSPHATE REDUCTASE LARGE SUBUNIT"/>
    <property type="match status" value="1"/>
</dbReference>
<dbReference type="GO" id="GO:0009263">
    <property type="term" value="P:deoxyribonucleotide biosynthetic process"/>
    <property type="evidence" value="ECO:0007669"/>
    <property type="project" value="UniProtKB-KW"/>
</dbReference>
<evidence type="ECO:0000313" key="9">
    <source>
        <dbReference type="Proteomes" id="UP000301498"/>
    </source>
</evidence>
<evidence type="ECO:0000259" key="7">
    <source>
        <dbReference type="PROSITE" id="PS50819"/>
    </source>
</evidence>
<dbReference type="PRINTS" id="PR00379">
    <property type="entry name" value="INTEIN"/>
</dbReference>
<protein>
    <recommendedName>
        <fullName evidence="2 6">Ribonucleoside-diphosphate reductase</fullName>
        <ecNumber evidence="2 6">1.17.4.1</ecNumber>
    </recommendedName>
</protein>
<evidence type="ECO:0000256" key="6">
    <source>
        <dbReference type="RuleBase" id="RU003410"/>
    </source>
</evidence>
<dbReference type="PROSITE" id="PS50819">
    <property type="entry name" value="INTEIN_ENDONUCLEASE"/>
    <property type="match status" value="1"/>
</dbReference>
<dbReference type="Pfam" id="PF00317">
    <property type="entry name" value="Ribonuc_red_lgN"/>
    <property type="match status" value="1"/>
</dbReference>
<dbReference type="GO" id="GO:0005524">
    <property type="term" value="F:ATP binding"/>
    <property type="evidence" value="ECO:0007669"/>
    <property type="project" value="InterPro"/>
</dbReference>
<keyword evidence="6" id="KW-0215">Deoxyribonucleotide synthesis</keyword>
<comment type="catalytic activity">
    <reaction evidence="6">
        <text>a 2'-deoxyribonucleoside 5'-diphosphate + [thioredoxin]-disulfide + H2O = a ribonucleoside 5'-diphosphate + [thioredoxin]-dithiol</text>
        <dbReference type="Rhea" id="RHEA:23252"/>
        <dbReference type="Rhea" id="RHEA-COMP:10698"/>
        <dbReference type="Rhea" id="RHEA-COMP:10700"/>
        <dbReference type="ChEBI" id="CHEBI:15377"/>
        <dbReference type="ChEBI" id="CHEBI:29950"/>
        <dbReference type="ChEBI" id="CHEBI:50058"/>
        <dbReference type="ChEBI" id="CHEBI:57930"/>
        <dbReference type="ChEBI" id="CHEBI:73316"/>
        <dbReference type="EC" id="1.17.4.1"/>
    </reaction>
</comment>
<keyword evidence="5 6" id="KW-0560">Oxidoreductase</keyword>
<dbReference type="InterPro" id="IPR004042">
    <property type="entry name" value="Intein_endonuc_central"/>
</dbReference>
<dbReference type="GO" id="GO:0004748">
    <property type="term" value="F:ribonucleoside-diphosphate reductase activity, thioredoxin disulfide as acceptor"/>
    <property type="evidence" value="ECO:0007669"/>
    <property type="project" value="UniProtKB-EC"/>
</dbReference>
<dbReference type="InterPro" id="IPR003587">
    <property type="entry name" value="Hint_dom_N"/>
</dbReference>
<dbReference type="Pfam" id="PF02867">
    <property type="entry name" value="Ribonuc_red_lgC"/>
    <property type="match status" value="2"/>
</dbReference>
<dbReference type="InterPro" id="IPR036844">
    <property type="entry name" value="Hint_dom_sf"/>
</dbReference>
<dbReference type="Pfam" id="PF14528">
    <property type="entry name" value="LAGLIDADG_3"/>
    <property type="match status" value="1"/>
</dbReference>
<evidence type="ECO:0000256" key="5">
    <source>
        <dbReference type="ARBA" id="ARBA00023002"/>
    </source>
</evidence>
<dbReference type="InterPro" id="IPR000788">
    <property type="entry name" value="RNR_lg_C"/>
</dbReference>
<feature type="domain" description="DOD-type homing endonuclease" evidence="7">
    <location>
        <begin position="489"/>
        <end position="530"/>
    </location>
</feature>
<dbReference type="Gene3D" id="3.20.70.20">
    <property type="match status" value="2"/>
</dbReference>
<dbReference type="SUPFAM" id="SSF48168">
    <property type="entry name" value="R1 subunit of ribonucleotide reductase, N-terminal domain"/>
    <property type="match status" value="1"/>
</dbReference>
<gene>
    <name evidence="8" type="ORF">Barba8S_gp002</name>
</gene>
<dbReference type="SUPFAM" id="SSF55608">
    <property type="entry name" value="Homing endonucleases"/>
    <property type="match status" value="1"/>
</dbReference>
<evidence type="ECO:0000313" key="8">
    <source>
        <dbReference type="EMBL" id="QCQ59633.1"/>
    </source>
</evidence>
<dbReference type="SUPFAM" id="SSF51998">
    <property type="entry name" value="PFL-like glycyl radical enzymes"/>
    <property type="match status" value="1"/>
</dbReference>
<name>A0A4P8MZN5_9CAUD</name>
<comment type="function">
    <text evidence="6">Provides the precursors necessary for DNA synthesis. Catalyzes the biosynthesis of deoxyribonucleotides from the corresponding ribonucleotides.</text>
</comment>
<keyword evidence="3" id="KW-0068">Autocatalytic cleavage</keyword>
<dbReference type="InterPro" id="IPR004860">
    <property type="entry name" value="LAGLIDADG_dom"/>
</dbReference>
<dbReference type="GO" id="GO:0016539">
    <property type="term" value="P:intein-mediated protein splicing"/>
    <property type="evidence" value="ECO:0007669"/>
    <property type="project" value="InterPro"/>
</dbReference>